<evidence type="ECO:0000259" key="5">
    <source>
        <dbReference type="PROSITE" id="PS51460"/>
    </source>
</evidence>
<dbReference type="InterPro" id="IPR013889">
    <property type="entry name" value="Karyogamy_KAR9"/>
</dbReference>
<dbReference type="GO" id="GO:0051293">
    <property type="term" value="P:establishment of spindle localization"/>
    <property type="evidence" value="ECO:0007669"/>
    <property type="project" value="TreeGrafter"/>
</dbReference>
<sequence length="873" mass="95033">MASAVASLSQPTSLLSAVSHRSPIHVSSSLVGSNASASSSKASLNTADDENVTITANRTLVSKTKGKQKSQDDLHYLAISTHITELSYAISDIQTRIFEIQELRHKSSSSGDAVGTTGIIDQSLMSLDEKLETVTQGMKSVNESVEPLIQSAPTPTPVENGDSSERTLLLRKHATLVAEWESVQDESDVLREELKEDKWLTVFRTVTEQADGMMSSLEKAVNRCQDFIWQVHRHGPDELSSSTSSHRTDNSPLNIEVFNSLLDSFEAKKKHYMPATSKVLSIIDKGVQDRVTKNGETLRRHAESAKRWRTLKDRIVRTDAEMAAVCRILLSNDSAVSENGSTASVVTSSTRNGYLATPASVSRTSSRAPSASSTLSRSISPFRRFARKITGRPSAPVTPLPSMKVLSRDPSSDPITSKTRQRQSVFNFRGNEAPAPVTPERPGHKYSQSMTPESPPSARRHDVDLTVKNKLGTNKQKWNSSTKVASDRNMTIKQSPHRRSSAVGLYGQREEIPPVPPLGDSYRRSLSRSSISSSRPWSPVTSSGSTAPTSNPSISISAPRPPSRSCTPTRSYTPSRSFTPGLGATPRARPQTPSHIPGPSPYLLSLVSRNSDGELDDDENQTTLMQRAFSPAFSVGGRTQTPSGIRIPPPRPPSRSMIPQPSFAPSGASRPSSVMSDYGRPDSRASSSFRTSVMRAQTPESAMRARTQMIPFYQASAGSPRMTSRPPLQTKVPPSSFRESSVVRTPGPSRPGSRSGTYTPTFENPVHQYVPTNLKDPLDQEVAAVVNSIAHGLLVERVDPPLKTIPRAGEEIKAQYAFSNALSRKIVTCRLTTLTRSSPKNAGQPTTTKKVMCRVGGGWQDLQLYMLNRQAGL</sequence>
<dbReference type="PANTHER" id="PTHR37271">
    <property type="entry name" value="KARYOGAMY PROTEIN KAR9"/>
    <property type="match status" value="1"/>
</dbReference>
<dbReference type="Proteomes" id="UP000054166">
    <property type="component" value="Unassembled WGS sequence"/>
</dbReference>
<comment type="subcellular location">
    <subcellularLocation>
        <location evidence="1">Cytoplasm</location>
        <location evidence="1">Cytoskeleton</location>
    </subcellularLocation>
</comment>
<proteinExistence type="predicted"/>
<keyword evidence="2" id="KW-0963">Cytoplasm</keyword>
<dbReference type="STRING" id="765440.A0A0C3GIG3"/>
<feature type="compositionally biased region" description="Polar residues" evidence="4">
    <location>
        <begin position="752"/>
        <end position="762"/>
    </location>
</feature>
<dbReference type="GO" id="GO:0043332">
    <property type="term" value="C:mating projection tip"/>
    <property type="evidence" value="ECO:0007669"/>
    <property type="project" value="TreeGrafter"/>
</dbReference>
<feature type="region of interest" description="Disordered" evidence="4">
    <location>
        <begin position="357"/>
        <end position="376"/>
    </location>
</feature>
<dbReference type="EMBL" id="KN832973">
    <property type="protein sequence ID" value="KIM90431.1"/>
    <property type="molecule type" value="Genomic_DNA"/>
</dbReference>
<dbReference type="Pfam" id="PF08580">
    <property type="entry name" value="KAR9"/>
    <property type="match status" value="1"/>
</dbReference>
<dbReference type="HOGENOM" id="CLU_333989_0_0_1"/>
<protein>
    <recommendedName>
        <fullName evidence="5">GAR domain-containing protein</fullName>
    </recommendedName>
</protein>
<dbReference type="GO" id="GO:0008017">
    <property type="term" value="F:microtubule binding"/>
    <property type="evidence" value="ECO:0007669"/>
    <property type="project" value="InterPro"/>
</dbReference>
<feature type="compositionally biased region" description="Polar residues" evidence="4">
    <location>
        <begin position="413"/>
        <end position="426"/>
    </location>
</feature>
<feature type="compositionally biased region" description="Low complexity" evidence="4">
    <location>
        <begin position="527"/>
        <end position="580"/>
    </location>
</feature>
<reference evidence="7" key="2">
    <citation type="submission" date="2015-01" db="EMBL/GenBank/DDBJ databases">
        <title>Evolutionary Origins and Diversification of the Mycorrhizal Mutualists.</title>
        <authorList>
            <consortium name="DOE Joint Genome Institute"/>
            <consortium name="Mycorrhizal Genomics Consortium"/>
            <person name="Kohler A."/>
            <person name="Kuo A."/>
            <person name="Nagy L.G."/>
            <person name="Floudas D."/>
            <person name="Copeland A."/>
            <person name="Barry K.W."/>
            <person name="Cichocki N."/>
            <person name="Veneault-Fourrey C."/>
            <person name="LaButti K."/>
            <person name="Lindquist E.A."/>
            <person name="Lipzen A."/>
            <person name="Lundell T."/>
            <person name="Morin E."/>
            <person name="Murat C."/>
            <person name="Riley R."/>
            <person name="Ohm R."/>
            <person name="Sun H."/>
            <person name="Tunlid A."/>
            <person name="Henrissat B."/>
            <person name="Grigoriev I.V."/>
            <person name="Hibbett D.S."/>
            <person name="Martin F."/>
        </authorList>
    </citation>
    <scope>NUCLEOTIDE SEQUENCE [LARGE SCALE GENOMIC DNA]</scope>
    <source>
        <strain evidence="7">F 1598</strain>
    </source>
</reference>
<accession>A0A0C3GIG3</accession>
<feature type="region of interest" description="Disordered" evidence="4">
    <location>
        <begin position="390"/>
        <end position="603"/>
    </location>
</feature>
<dbReference type="InParanoid" id="A0A0C3GIG3"/>
<name>A0A0C3GIG3_PILCF</name>
<dbReference type="GO" id="GO:0005938">
    <property type="term" value="C:cell cortex"/>
    <property type="evidence" value="ECO:0007669"/>
    <property type="project" value="TreeGrafter"/>
</dbReference>
<evidence type="ECO:0000256" key="4">
    <source>
        <dbReference type="SAM" id="MobiDB-lite"/>
    </source>
</evidence>
<reference evidence="6 7" key="1">
    <citation type="submission" date="2014-04" db="EMBL/GenBank/DDBJ databases">
        <authorList>
            <consortium name="DOE Joint Genome Institute"/>
            <person name="Kuo A."/>
            <person name="Tarkka M."/>
            <person name="Buscot F."/>
            <person name="Kohler A."/>
            <person name="Nagy L.G."/>
            <person name="Floudas D."/>
            <person name="Copeland A."/>
            <person name="Barry K.W."/>
            <person name="Cichocki N."/>
            <person name="Veneault-Fourrey C."/>
            <person name="LaButti K."/>
            <person name="Lindquist E.A."/>
            <person name="Lipzen A."/>
            <person name="Lundell T."/>
            <person name="Morin E."/>
            <person name="Murat C."/>
            <person name="Sun H."/>
            <person name="Tunlid A."/>
            <person name="Henrissat B."/>
            <person name="Grigoriev I.V."/>
            <person name="Hibbett D.S."/>
            <person name="Martin F."/>
            <person name="Nordberg H.P."/>
            <person name="Cantor M.N."/>
            <person name="Hua S.X."/>
        </authorList>
    </citation>
    <scope>NUCLEOTIDE SEQUENCE [LARGE SCALE GENOMIC DNA]</scope>
    <source>
        <strain evidence="6 7">F 1598</strain>
    </source>
</reference>
<feature type="compositionally biased region" description="Polar residues" evidence="4">
    <location>
        <begin position="471"/>
        <end position="494"/>
    </location>
</feature>
<evidence type="ECO:0000256" key="2">
    <source>
        <dbReference type="ARBA" id="ARBA00022490"/>
    </source>
</evidence>
<gene>
    <name evidence="6" type="ORF">PILCRDRAFT_812178</name>
</gene>
<dbReference type="AlphaFoldDB" id="A0A0C3GIG3"/>
<keyword evidence="3" id="KW-0206">Cytoskeleton</keyword>
<feature type="compositionally biased region" description="Polar residues" evidence="4">
    <location>
        <begin position="684"/>
        <end position="700"/>
    </location>
</feature>
<dbReference type="InterPro" id="IPR036534">
    <property type="entry name" value="GAR_dom_sf"/>
</dbReference>
<feature type="region of interest" description="Disordered" evidence="4">
    <location>
        <begin position="630"/>
        <end position="764"/>
    </location>
</feature>
<dbReference type="GO" id="GO:0030473">
    <property type="term" value="P:nuclear migration along microtubule"/>
    <property type="evidence" value="ECO:0007669"/>
    <property type="project" value="TreeGrafter"/>
</dbReference>
<dbReference type="GO" id="GO:0005816">
    <property type="term" value="C:spindle pole body"/>
    <property type="evidence" value="ECO:0007669"/>
    <property type="project" value="TreeGrafter"/>
</dbReference>
<dbReference type="InterPro" id="IPR003108">
    <property type="entry name" value="GAR_dom"/>
</dbReference>
<dbReference type="OrthoDB" id="5559380at2759"/>
<evidence type="ECO:0000256" key="3">
    <source>
        <dbReference type="ARBA" id="ARBA00023212"/>
    </source>
</evidence>
<feature type="domain" description="GAR" evidence="5">
    <location>
        <begin position="773"/>
        <end position="873"/>
    </location>
</feature>
<evidence type="ECO:0000256" key="1">
    <source>
        <dbReference type="ARBA" id="ARBA00004245"/>
    </source>
</evidence>
<dbReference type="SUPFAM" id="SSF143575">
    <property type="entry name" value="GAS2 domain-like"/>
    <property type="match status" value="1"/>
</dbReference>
<evidence type="ECO:0000313" key="7">
    <source>
        <dbReference type="Proteomes" id="UP000054166"/>
    </source>
</evidence>
<dbReference type="PANTHER" id="PTHR37271:SF1">
    <property type="entry name" value="KARYOGAMY PROTEIN KAR9"/>
    <property type="match status" value="1"/>
</dbReference>
<evidence type="ECO:0000313" key="6">
    <source>
        <dbReference type="EMBL" id="KIM90431.1"/>
    </source>
</evidence>
<dbReference type="Pfam" id="PF02187">
    <property type="entry name" value="GAS2"/>
    <property type="match status" value="1"/>
</dbReference>
<dbReference type="PROSITE" id="PS51460">
    <property type="entry name" value="GAR"/>
    <property type="match status" value="1"/>
</dbReference>
<keyword evidence="7" id="KW-1185">Reference proteome</keyword>
<organism evidence="6 7">
    <name type="scientific">Piloderma croceum (strain F 1598)</name>
    <dbReference type="NCBI Taxonomy" id="765440"/>
    <lineage>
        <taxon>Eukaryota</taxon>
        <taxon>Fungi</taxon>
        <taxon>Dikarya</taxon>
        <taxon>Basidiomycota</taxon>
        <taxon>Agaricomycotina</taxon>
        <taxon>Agaricomycetes</taxon>
        <taxon>Agaricomycetidae</taxon>
        <taxon>Atheliales</taxon>
        <taxon>Atheliaceae</taxon>
        <taxon>Piloderma</taxon>
    </lineage>
</organism>